<comment type="subcellular location">
    <subcellularLocation>
        <location evidence="1">Cell outer membrane</location>
    </subcellularLocation>
</comment>
<dbReference type="Proteomes" id="UP000325122">
    <property type="component" value="Unassembled WGS sequence"/>
</dbReference>
<protein>
    <recommendedName>
        <fullName evidence="7">DUF560 domain-containing protein</fullName>
    </recommendedName>
</protein>
<dbReference type="InterPro" id="IPR036942">
    <property type="entry name" value="Beta-barrel_TonB_sf"/>
</dbReference>
<keyword evidence="6" id="KW-1185">Reference proteome</keyword>
<evidence type="ECO:0000256" key="1">
    <source>
        <dbReference type="ARBA" id="ARBA00004442"/>
    </source>
</evidence>
<keyword evidence="3" id="KW-0998">Cell outer membrane</keyword>
<keyword evidence="4" id="KW-0732">Signal</keyword>
<evidence type="ECO:0000256" key="2">
    <source>
        <dbReference type="ARBA" id="ARBA00023136"/>
    </source>
</evidence>
<dbReference type="SUPFAM" id="SSF56935">
    <property type="entry name" value="Porins"/>
    <property type="match status" value="1"/>
</dbReference>
<keyword evidence="2" id="KW-0472">Membrane</keyword>
<accession>A0A5M6ZI25</accession>
<feature type="chain" id="PRO_5024375407" description="DUF560 domain-containing protein" evidence="4">
    <location>
        <begin position="21"/>
        <end position="308"/>
    </location>
</feature>
<feature type="signal peptide" evidence="4">
    <location>
        <begin position="1"/>
        <end position="20"/>
    </location>
</feature>
<proteinExistence type="predicted"/>
<organism evidence="5 6">
    <name type="scientific">Alkalicaulis satelles</name>
    <dbReference type="NCBI Taxonomy" id="2609175"/>
    <lineage>
        <taxon>Bacteria</taxon>
        <taxon>Pseudomonadati</taxon>
        <taxon>Pseudomonadota</taxon>
        <taxon>Alphaproteobacteria</taxon>
        <taxon>Maricaulales</taxon>
        <taxon>Maricaulaceae</taxon>
        <taxon>Alkalicaulis</taxon>
    </lineage>
</organism>
<evidence type="ECO:0000256" key="4">
    <source>
        <dbReference type="SAM" id="SignalP"/>
    </source>
</evidence>
<dbReference type="RefSeq" id="WP_150023227.1">
    <property type="nucleotide sequence ID" value="NZ_VWOJ01000002.1"/>
</dbReference>
<evidence type="ECO:0000256" key="3">
    <source>
        <dbReference type="ARBA" id="ARBA00023237"/>
    </source>
</evidence>
<sequence>MRNTIAAAGLALAASAAAEAQQGRFEFTSDTMIARDDPFAPDEALDAGPGGQPFGLATGFDSNNWARWVQPLSGRQVLRFEQQARVRSFFDRDGLDSVLLTPRIQYWNTTQDNTIQFRIHAAYSHLSRSGSTHWTRPEAEAQLRWRPRGDRTLETVGRLRLNAYDFRSAPLQGLSSTRVRAGLEQYWRAPDDAWEVRLSAFRESADADERRFSFDETRVGAGVSWRAGDRTTLGLAADYRMRDYRGAFSQALPVNREDRRLLAEARVERQISERASLFAAAGYLDNDSNIAARDYGGPAWRAGLRFRF</sequence>
<evidence type="ECO:0000313" key="5">
    <source>
        <dbReference type="EMBL" id="KAA5803960.1"/>
    </source>
</evidence>
<dbReference type="EMBL" id="VWOJ01000002">
    <property type="protein sequence ID" value="KAA5803960.1"/>
    <property type="molecule type" value="Genomic_DNA"/>
</dbReference>
<gene>
    <name evidence="5" type="ORF">F1654_09215</name>
</gene>
<reference evidence="5 6" key="1">
    <citation type="submission" date="2019-09" db="EMBL/GenBank/DDBJ databases">
        <authorList>
            <person name="Kevbrin V."/>
            <person name="Grouzdev D.S."/>
        </authorList>
    </citation>
    <scope>NUCLEOTIDE SEQUENCE [LARGE SCALE GENOMIC DNA]</scope>
    <source>
        <strain evidence="5 6">G-192</strain>
    </source>
</reference>
<comment type="caution">
    <text evidence="5">The sequence shown here is derived from an EMBL/GenBank/DDBJ whole genome shotgun (WGS) entry which is preliminary data.</text>
</comment>
<dbReference type="GO" id="GO:0009279">
    <property type="term" value="C:cell outer membrane"/>
    <property type="evidence" value="ECO:0007669"/>
    <property type="project" value="UniProtKB-SubCell"/>
</dbReference>
<evidence type="ECO:0000313" key="6">
    <source>
        <dbReference type="Proteomes" id="UP000325122"/>
    </source>
</evidence>
<name>A0A5M6ZI25_9PROT</name>
<evidence type="ECO:0008006" key="7">
    <source>
        <dbReference type="Google" id="ProtNLM"/>
    </source>
</evidence>
<dbReference type="AlphaFoldDB" id="A0A5M6ZI25"/>
<dbReference type="Gene3D" id="2.40.170.20">
    <property type="entry name" value="TonB-dependent receptor, beta-barrel domain"/>
    <property type="match status" value="1"/>
</dbReference>